<dbReference type="EMBL" id="JAIWYP010000005">
    <property type="protein sequence ID" value="KAH3827557.1"/>
    <property type="molecule type" value="Genomic_DNA"/>
</dbReference>
<accession>A0A9D4K0L1</accession>
<organism evidence="1 2">
    <name type="scientific">Dreissena polymorpha</name>
    <name type="common">Zebra mussel</name>
    <name type="synonym">Mytilus polymorpha</name>
    <dbReference type="NCBI Taxonomy" id="45954"/>
    <lineage>
        <taxon>Eukaryota</taxon>
        <taxon>Metazoa</taxon>
        <taxon>Spiralia</taxon>
        <taxon>Lophotrochozoa</taxon>
        <taxon>Mollusca</taxon>
        <taxon>Bivalvia</taxon>
        <taxon>Autobranchia</taxon>
        <taxon>Heteroconchia</taxon>
        <taxon>Euheterodonta</taxon>
        <taxon>Imparidentia</taxon>
        <taxon>Neoheterodontei</taxon>
        <taxon>Myida</taxon>
        <taxon>Dreissenoidea</taxon>
        <taxon>Dreissenidae</taxon>
        <taxon>Dreissena</taxon>
    </lineage>
</organism>
<protein>
    <submittedName>
        <fullName evidence="1">Uncharacterized protein</fullName>
    </submittedName>
</protein>
<gene>
    <name evidence="1" type="ORF">DPMN_129494</name>
</gene>
<reference evidence="1" key="2">
    <citation type="submission" date="2020-11" db="EMBL/GenBank/DDBJ databases">
        <authorList>
            <person name="McCartney M.A."/>
            <person name="Auch B."/>
            <person name="Kono T."/>
            <person name="Mallez S."/>
            <person name="Becker A."/>
            <person name="Gohl D.M."/>
            <person name="Silverstein K.A.T."/>
            <person name="Koren S."/>
            <person name="Bechman K.B."/>
            <person name="Herman A."/>
            <person name="Abrahante J.E."/>
            <person name="Garbe J."/>
        </authorList>
    </citation>
    <scope>NUCLEOTIDE SEQUENCE</scope>
    <source>
        <strain evidence="1">Duluth1</strain>
        <tissue evidence="1">Whole animal</tissue>
    </source>
</reference>
<comment type="caution">
    <text evidence="1">The sequence shown here is derived from an EMBL/GenBank/DDBJ whole genome shotgun (WGS) entry which is preliminary data.</text>
</comment>
<keyword evidence="2" id="KW-1185">Reference proteome</keyword>
<reference evidence="1" key="1">
    <citation type="journal article" date="2019" name="bioRxiv">
        <title>The Genome of the Zebra Mussel, Dreissena polymorpha: A Resource for Invasive Species Research.</title>
        <authorList>
            <person name="McCartney M.A."/>
            <person name="Auch B."/>
            <person name="Kono T."/>
            <person name="Mallez S."/>
            <person name="Zhang Y."/>
            <person name="Obille A."/>
            <person name="Becker A."/>
            <person name="Abrahante J.E."/>
            <person name="Garbe J."/>
            <person name="Badalamenti J.P."/>
            <person name="Herman A."/>
            <person name="Mangelson H."/>
            <person name="Liachko I."/>
            <person name="Sullivan S."/>
            <person name="Sone E.D."/>
            <person name="Koren S."/>
            <person name="Silverstein K.A.T."/>
            <person name="Beckman K.B."/>
            <person name="Gohl D.M."/>
        </authorList>
    </citation>
    <scope>NUCLEOTIDE SEQUENCE</scope>
    <source>
        <strain evidence="1">Duluth1</strain>
        <tissue evidence="1">Whole animal</tissue>
    </source>
</reference>
<evidence type="ECO:0000313" key="1">
    <source>
        <dbReference type="EMBL" id="KAH3827557.1"/>
    </source>
</evidence>
<proteinExistence type="predicted"/>
<dbReference type="Proteomes" id="UP000828390">
    <property type="component" value="Unassembled WGS sequence"/>
</dbReference>
<name>A0A9D4K0L1_DREPO</name>
<dbReference type="AlphaFoldDB" id="A0A9D4K0L1"/>
<evidence type="ECO:0000313" key="2">
    <source>
        <dbReference type="Proteomes" id="UP000828390"/>
    </source>
</evidence>
<sequence>MFFSKAPATNHALSHVHSHGMLAMRTSARDSRPSNRTSGMLAKWLSLMSMVFSRMLNVNKSPLMLLRSAP</sequence>